<dbReference type="GO" id="GO:0003677">
    <property type="term" value="F:DNA binding"/>
    <property type="evidence" value="ECO:0007669"/>
    <property type="project" value="InterPro"/>
</dbReference>
<keyword evidence="9" id="KW-1185">Reference proteome</keyword>
<keyword evidence="4" id="KW-0804">Transcription</keyword>
<evidence type="ECO:0000256" key="6">
    <source>
        <dbReference type="SAM" id="MobiDB-lite"/>
    </source>
</evidence>
<dbReference type="InterPro" id="IPR007219">
    <property type="entry name" value="XnlR_reg_dom"/>
</dbReference>
<dbReference type="GO" id="GO:0006351">
    <property type="term" value="P:DNA-templated transcription"/>
    <property type="evidence" value="ECO:0007669"/>
    <property type="project" value="InterPro"/>
</dbReference>
<feature type="compositionally biased region" description="Low complexity" evidence="6">
    <location>
        <begin position="122"/>
        <end position="135"/>
    </location>
</feature>
<comment type="caution">
    <text evidence="8">The sequence shown here is derived from an EMBL/GenBank/DDBJ whole genome shotgun (WGS) entry which is preliminary data.</text>
</comment>
<proteinExistence type="predicted"/>
<sequence length="654" mass="70544">MSLSLLPRDNDPPPPPSSSGAGAGGIESAASVSKASQACISCRKQKRKCDKTLPACGLCARMTRRCDYTDTPSAPTADDIAVLQARVAELENRLSNGGGSGGGGDVAMGGTGNNHDPHSPSTTTTTNTTHALSPSGGSGRSRPPPVNSRGPLWLPSLMNNGLPSAVFLDIDCFKWAGMPIPKPNVDVPEDVFEILSQGRSGNDSTGSNAVQEATAEYFDTVHRWFPFISRKRMSLGISLGEGGPDLAMLFLAMKLVTAHPVEGTPCAATPMYTAAKRFLALLESSGNVSLPHLQSMILVALYEFGHGIYPAAWMSISACSRYAEFVGIPAFKESSLMLGSVATWTEVEERRRVWWAVYILDRAVCLGNKRRCSFPEPDETTSLPVDDDAWDAGDPTCAQHIPAITTPIFQPQGPFARLAQAAMLVSNTLQHCRSSILTNRRGGTTSSSNNKSDHPFDLAYVQSLADTISSFGAVLEDELHFSKSSPTTTTNHQQQSTYFARLVPRCLTHSAMILLFDVYSCPENLHDGPGPNGIDSGGPKTPDELTMQMRAISGLRALALQVRDLSVDLLEAVMLPAEQRRVSPLCLDSVYGAMATLHWLWKEGGDAELLAGLEDVRRSMARLAMRWRLAREYVDMMDYHDVTAVVAWRGGIVS</sequence>
<dbReference type="CDD" id="cd12148">
    <property type="entry name" value="fungal_TF_MHR"/>
    <property type="match status" value="1"/>
</dbReference>
<dbReference type="PROSITE" id="PS50048">
    <property type="entry name" value="ZN2_CY6_FUNGAL_2"/>
    <property type="match status" value="1"/>
</dbReference>
<name>A0AA39XA33_9PEZI</name>
<dbReference type="Pfam" id="PF00172">
    <property type="entry name" value="Zn_clus"/>
    <property type="match status" value="1"/>
</dbReference>
<evidence type="ECO:0000256" key="4">
    <source>
        <dbReference type="ARBA" id="ARBA00023163"/>
    </source>
</evidence>
<gene>
    <name evidence="8" type="ORF">B0T17DRAFT_589721</name>
</gene>
<dbReference type="Proteomes" id="UP001174934">
    <property type="component" value="Unassembled WGS sequence"/>
</dbReference>
<dbReference type="GO" id="GO:0000981">
    <property type="term" value="F:DNA-binding transcription factor activity, RNA polymerase II-specific"/>
    <property type="evidence" value="ECO:0007669"/>
    <property type="project" value="InterPro"/>
</dbReference>
<evidence type="ECO:0000256" key="3">
    <source>
        <dbReference type="ARBA" id="ARBA00023015"/>
    </source>
</evidence>
<dbReference type="Pfam" id="PF04082">
    <property type="entry name" value="Fungal_trans"/>
    <property type="match status" value="1"/>
</dbReference>
<keyword evidence="3" id="KW-0805">Transcription regulation</keyword>
<evidence type="ECO:0000256" key="2">
    <source>
        <dbReference type="ARBA" id="ARBA00022723"/>
    </source>
</evidence>
<comment type="subcellular location">
    <subcellularLocation>
        <location evidence="1">Nucleus</location>
    </subcellularLocation>
</comment>
<dbReference type="InterPro" id="IPR036864">
    <property type="entry name" value="Zn2-C6_fun-type_DNA-bd_sf"/>
</dbReference>
<evidence type="ECO:0000256" key="5">
    <source>
        <dbReference type="ARBA" id="ARBA00023242"/>
    </source>
</evidence>
<dbReference type="InterPro" id="IPR001138">
    <property type="entry name" value="Zn2Cys6_DnaBD"/>
</dbReference>
<evidence type="ECO:0000256" key="1">
    <source>
        <dbReference type="ARBA" id="ARBA00004123"/>
    </source>
</evidence>
<accession>A0AA39XA33</accession>
<dbReference type="Gene3D" id="4.10.240.10">
    <property type="entry name" value="Zn(2)-C6 fungal-type DNA-binding domain"/>
    <property type="match status" value="1"/>
</dbReference>
<evidence type="ECO:0000313" key="8">
    <source>
        <dbReference type="EMBL" id="KAK0630123.1"/>
    </source>
</evidence>
<feature type="region of interest" description="Disordered" evidence="6">
    <location>
        <begin position="1"/>
        <end position="28"/>
    </location>
</feature>
<dbReference type="PANTHER" id="PTHR47338">
    <property type="entry name" value="ZN(II)2CYS6 TRANSCRIPTION FACTOR (EUROFUNG)-RELATED"/>
    <property type="match status" value="1"/>
</dbReference>
<dbReference type="InterPro" id="IPR050815">
    <property type="entry name" value="TF_fung"/>
</dbReference>
<feature type="domain" description="Zn(2)-C6 fungal-type" evidence="7">
    <location>
        <begin position="38"/>
        <end position="68"/>
    </location>
</feature>
<dbReference type="PANTHER" id="PTHR47338:SF20">
    <property type="entry name" value="ZN(II)2CYS6 TRANSCRIPTION FACTOR (EUROFUNG)"/>
    <property type="match status" value="1"/>
</dbReference>
<feature type="region of interest" description="Disordered" evidence="6">
    <location>
        <begin position="93"/>
        <end position="148"/>
    </location>
</feature>
<reference evidence="8" key="1">
    <citation type="submission" date="2023-06" db="EMBL/GenBank/DDBJ databases">
        <title>Genome-scale phylogeny and comparative genomics of the fungal order Sordariales.</title>
        <authorList>
            <consortium name="Lawrence Berkeley National Laboratory"/>
            <person name="Hensen N."/>
            <person name="Bonometti L."/>
            <person name="Westerberg I."/>
            <person name="Brannstrom I.O."/>
            <person name="Guillou S."/>
            <person name="Cros-Aarteil S."/>
            <person name="Calhoun S."/>
            <person name="Haridas S."/>
            <person name="Kuo A."/>
            <person name="Mondo S."/>
            <person name="Pangilinan J."/>
            <person name="Riley R."/>
            <person name="LaButti K."/>
            <person name="Andreopoulos B."/>
            <person name="Lipzen A."/>
            <person name="Chen C."/>
            <person name="Yanf M."/>
            <person name="Daum C."/>
            <person name="Ng V."/>
            <person name="Clum A."/>
            <person name="Steindorff A."/>
            <person name="Ohm R."/>
            <person name="Martin F."/>
            <person name="Silar P."/>
            <person name="Natvig D."/>
            <person name="Lalanne C."/>
            <person name="Gautier V."/>
            <person name="Ament-velasquez S.L."/>
            <person name="Kruys A."/>
            <person name="Hutchinson M.I."/>
            <person name="Powell A.J."/>
            <person name="Barry K."/>
            <person name="Miller A.N."/>
            <person name="Grigoriev I.V."/>
            <person name="Debuchy R."/>
            <person name="Gladieux P."/>
            <person name="Thoren M.H."/>
            <person name="Johannesson H."/>
        </authorList>
    </citation>
    <scope>NUCLEOTIDE SEQUENCE</scope>
    <source>
        <strain evidence="8">SMH3391-2</strain>
    </source>
</reference>
<keyword evidence="2" id="KW-0479">Metal-binding</keyword>
<keyword evidence="5" id="KW-0539">Nucleus</keyword>
<dbReference type="GO" id="GO:0008270">
    <property type="term" value="F:zinc ion binding"/>
    <property type="evidence" value="ECO:0007669"/>
    <property type="project" value="InterPro"/>
</dbReference>
<dbReference type="SMART" id="SM00066">
    <property type="entry name" value="GAL4"/>
    <property type="match status" value="1"/>
</dbReference>
<dbReference type="SUPFAM" id="SSF57701">
    <property type="entry name" value="Zn2/Cys6 DNA-binding domain"/>
    <property type="match status" value="1"/>
</dbReference>
<dbReference type="AlphaFoldDB" id="A0AA39XA33"/>
<dbReference type="GO" id="GO:0005634">
    <property type="term" value="C:nucleus"/>
    <property type="evidence" value="ECO:0007669"/>
    <property type="project" value="UniProtKB-SubCell"/>
</dbReference>
<dbReference type="EMBL" id="JAULSR010000002">
    <property type="protein sequence ID" value="KAK0630123.1"/>
    <property type="molecule type" value="Genomic_DNA"/>
</dbReference>
<dbReference type="PROSITE" id="PS00463">
    <property type="entry name" value="ZN2_CY6_FUNGAL_1"/>
    <property type="match status" value="1"/>
</dbReference>
<evidence type="ECO:0000259" key="7">
    <source>
        <dbReference type="PROSITE" id="PS50048"/>
    </source>
</evidence>
<feature type="compositionally biased region" description="Gly residues" evidence="6">
    <location>
        <begin position="96"/>
        <end position="112"/>
    </location>
</feature>
<dbReference type="SMART" id="SM00906">
    <property type="entry name" value="Fungal_trans"/>
    <property type="match status" value="1"/>
</dbReference>
<organism evidence="8 9">
    <name type="scientific">Bombardia bombarda</name>
    <dbReference type="NCBI Taxonomy" id="252184"/>
    <lineage>
        <taxon>Eukaryota</taxon>
        <taxon>Fungi</taxon>
        <taxon>Dikarya</taxon>
        <taxon>Ascomycota</taxon>
        <taxon>Pezizomycotina</taxon>
        <taxon>Sordariomycetes</taxon>
        <taxon>Sordariomycetidae</taxon>
        <taxon>Sordariales</taxon>
        <taxon>Lasiosphaeriaceae</taxon>
        <taxon>Bombardia</taxon>
    </lineage>
</organism>
<dbReference type="CDD" id="cd00067">
    <property type="entry name" value="GAL4"/>
    <property type="match status" value="1"/>
</dbReference>
<protein>
    <recommendedName>
        <fullName evidence="7">Zn(2)-C6 fungal-type domain-containing protein</fullName>
    </recommendedName>
</protein>
<evidence type="ECO:0000313" key="9">
    <source>
        <dbReference type="Proteomes" id="UP001174934"/>
    </source>
</evidence>